<dbReference type="EnsemblMetazoa" id="XM_022789031">
    <property type="protein sequence ID" value="XP_022644766"/>
    <property type="gene ID" value="LOC111243432"/>
</dbReference>
<dbReference type="PANTHER" id="PTHR23061">
    <property type="entry name" value="DNA POLYMERASE 2 ALPHA 70 KDA SUBUNIT"/>
    <property type="match status" value="1"/>
</dbReference>
<dbReference type="InterPro" id="IPR013627">
    <property type="entry name" value="Pol_alpha_B_N"/>
</dbReference>
<dbReference type="KEGG" id="vde:111243432"/>
<reference evidence="9" key="1">
    <citation type="submission" date="2021-01" db="UniProtKB">
        <authorList>
            <consortium name="EnsemblMetazoa"/>
        </authorList>
    </citation>
    <scope>IDENTIFICATION</scope>
</reference>
<dbReference type="Pfam" id="PF04042">
    <property type="entry name" value="DNA_pol_E_B"/>
    <property type="match status" value="1"/>
</dbReference>
<evidence type="ECO:0000256" key="4">
    <source>
        <dbReference type="ARBA" id="ARBA00022705"/>
    </source>
</evidence>
<evidence type="ECO:0000313" key="10">
    <source>
        <dbReference type="Proteomes" id="UP000594260"/>
    </source>
</evidence>
<proteinExistence type="inferred from homology"/>
<keyword evidence="10" id="KW-1185">Reference proteome</keyword>
<evidence type="ECO:0000259" key="7">
    <source>
        <dbReference type="Pfam" id="PF04042"/>
    </source>
</evidence>
<dbReference type="InParanoid" id="A0A7M7J939"/>
<comment type="subcellular location">
    <subcellularLocation>
        <location evidence="1">Nucleus</location>
    </subcellularLocation>
</comment>
<dbReference type="GO" id="GO:0003677">
    <property type="term" value="F:DNA binding"/>
    <property type="evidence" value="ECO:0007669"/>
    <property type="project" value="InterPro"/>
</dbReference>
<evidence type="ECO:0000256" key="2">
    <source>
        <dbReference type="ARBA" id="ARBA00007299"/>
    </source>
</evidence>
<evidence type="ECO:0000256" key="3">
    <source>
        <dbReference type="ARBA" id="ARBA00018596"/>
    </source>
</evidence>
<dbReference type="Pfam" id="PF08418">
    <property type="entry name" value="Pol_alpha_B_N"/>
    <property type="match status" value="1"/>
</dbReference>
<evidence type="ECO:0000259" key="8">
    <source>
        <dbReference type="Pfam" id="PF08418"/>
    </source>
</evidence>
<protein>
    <recommendedName>
        <fullName evidence="3">DNA polymerase alpha subunit B</fullName>
    </recommendedName>
</protein>
<feature type="domain" description="DNA polymerase alpha subunit B N-terminal" evidence="8">
    <location>
        <begin position="6"/>
        <end position="68"/>
    </location>
</feature>
<dbReference type="Proteomes" id="UP000594260">
    <property type="component" value="Unplaced"/>
</dbReference>
<accession>A0A7M7J939</accession>
<dbReference type="Gene3D" id="1.10.8.530">
    <property type="entry name" value="DNA polymerase alpha-primase, subunit B, N-terminal domain"/>
    <property type="match status" value="1"/>
</dbReference>
<keyword evidence="4" id="KW-0235">DNA replication</keyword>
<evidence type="ECO:0000256" key="1">
    <source>
        <dbReference type="ARBA" id="ARBA00004123"/>
    </source>
</evidence>
<dbReference type="GeneID" id="111243432"/>
<dbReference type="OrthoDB" id="336885at2759"/>
<dbReference type="Gene3D" id="3.60.21.60">
    <property type="match status" value="2"/>
</dbReference>
<comment type="similarity">
    <text evidence="2">Belongs to the DNA polymerase alpha subunit B family.</text>
</comment>
<sequence>MVTDWETIQEAFSLFGTTFADDVIPSRMIKFCEKYGMEASDLCDEWIAWSKGKSTVVQYEALDKMIQELEKRKQAAATPVPAQRTPKLQAQKRVLQQSPAIGTPKRKLDRSSNVTALSASFTDGSDSSPARVYKSGKRTGQVVVSYVGKAYKEIKPAEKIEVISLIDMPMSGRLQNKNRNALNIAVLERLGKAKDSFQLEADAQLKDISGGFVKPGDLVYGMLRPPKKLNLPFYLYGDYETSRSSSIPVLPKFPAFPGQVIVARVGNSANEAKFLEAPVNPQLPPLPAKLQRKGRVQLVVAAGPYTTIDTLSYEPYHDFVDKLAEDEPDIAILFGPFVDRNHKKLSVNLDMTFEAYFGQIVIHLSKKLTGKRTRIYVVANYRENHTTGRAFPTEKYSLNLPNVIALHDPAILDVNGIQIALSSTDVFRALTDTMVNVEENCGINRLAARMLLEQRSFYPVFPPHGDLTVRMPLANLITLETRPHLFVAPGTVAPFVVAEKGCLFVNPGGLVKGMDAGSYALIDIAASDGADNIVDTTKVTVTKI</sequence>
<dbReference type="GO" id="GO:0005658">
    <property type="term" value="C:alpha DNA polymerase:primase complex"/>
    <property type="evidence" value="ECO:0007669"/>
    <property type="project" value="TreeGrafter"/>
</dbReference>
<organism evidence="9 10">
    <name type="scientific">Varroa destructor</name>
    <name type="common">Honeybee mite</name>
    <dbReference type="NCBI Taxonomy" id="109461"/>
    <lineage>
        <taxon>Eukaryota</taxon>
        <taxon>Metazoa</taxon>
        <taxon>Ecdysozoa</taxon>
        <taxon>Arthropoda</taxon>
        <taxon>Chelicerata</taxon>
        <taxon>Arachnida</taxon>
        <taxon>Acari</taxon>
        <taxon>Parasitiformes</taxon>
        <taxon>Mesostigmata</taxon>
        <taxon>Gamasina</taxon>
        <taxon>Dermanyssoidea</taxon>
        <taxon>Varroidae</taxon>
        <taxon>Varroa</taxon>
    </lineage>
</organism>
<dbReference type="PANTHER" id="PTHR23061:SF12">
    <property type="entry name" value="DNA POLYMERASE ALPHA SUBUNIT B"/>
    <property type="match status" value="1"/>
</dbReference>
<dbReference type="OMA" id="PDVCILX"/>
<feature type="domain" description="DNA polymerase alpha/delta/epsilon subunit B" evidence="7">
    <location>
        <begin position="299"/>
        <end position="496"/>
    </location>
</feature>
<dbReference type="GO" id="GO:0006270">
    <property type="term" value="P:DNA replication initiation"/>
    <property type="evidence" value="ECO:0007669"/>
    <property type="project" value="TreeGrafter"/>
</dbReference>
<keyword evidence="5" id="KW-0539">Nucleus</keyword>
<dbReference type="InterPro" id="IPR007185">
    <property type="entry name" value="DNA_pol_a/d/e_bsu"/>
</dbReference>
<evidence type="ECO:0000256" key="5">
    <source>
        <dbReference type="ARBA" id="ARBA00023242"/>
    </source>
</evidence>
<feature type="region of interest" description="Disordered" evidence="6">
    <location>
        <begin position="74"/>
        <end position="113"/>
    </location>
</feature>
<name>A0A7M7J939_VARDE</name>
<dbReference type="InterPro" id="IPR016722">
    <property type="entry name" value="DNA_pol_alpha_bsu"/>
</dbReference>
<dbReference type="CTD" id="136028709"/>
<evidence type="ECO:0000256" key="6">
    <source>
        <dbReference type="SAM" id="MobiDB-lite"/>
    </source>
</evidence>
<dbReference type="AlphaFoldDB" id="A0A7M7J939"/>
<dbReference type="InterPro" id="IPR043034">
    <property type="entry name" value="DNA_pol_alpha_B_N_sf"/>
</dbReference>
<evidence type="ECO:0000313" key="9">
    <source>
        <dbReference type="EnsemblMetazoa" id="XP_022644766"/>
    </source>
</evidence>
<dbReference type="RefSeq" id="XP_022644766.1">
    <property type="nucleotide sequence ID" value="XM_022789031.1"/>
</dbReference>